<keyword evidence="1" id="KW-1133">Transmembrane helix</keyword>
<proteinExistence type="predicted"/>
<keyword evidence="3" id="KW-1185">Reference proteome</keyword>
<feature type="transmembrane region" description="Helical" evidence="1">
    <location>
        <begin position="43"/>
        <end position="63"/>
    </location>
</feature>
<dbReference type="GO" id="GO:0015098">
    <property type="term" value="F:molybdate ion transmembrane transporter activity"/>
    <property type="evidence" value="ECO:0007669"/>
    <property type="project" value="InterPro"/>
</dbReference>
<dbReference type="PANTHER" id="PTHR31970:SF9">
    <property type="entry name" value="MOLYBDATE TRANSPORTER 2"/>
    <property type="match status" value="1"/>
</dbReference>
<name>A0A9X0R589_9PROT</name>
<dbReference type="Proteomes" id="UP000600101">
    <property type="component" value="Unassembled WGS sequence"/>
</dbReference>
<comment type="caution">
    <text evidence="2">The sequence shown here is derived from an EMBL/GenBank/DDBJ whole genome shotgun (WGS) entry which is preliminary data.</text>
</comment>
<accession>A0A9X0R589</accession>
<sequence length="110" mass="10517">MCHGAGGVAAQHRFGARTGLAPVLLGAVLLVLGLGFADAAASLFAAIPTSAVGALLASTDLALSGCSKVGRTAAPAIGIAVAATALMNPVVGLAAGWAVELGRMLAGRLA</sequence>
<gene>
    <name evidence="2" type="ORF">H7965_26350</name>
</gene>
<dbReference type="EMBL" id="JACOMF010000079">
    <property type="protein sequence ID" value="MBC4018783.1"/>
    <property type="molecule type" value="Genomic_DNA"/>
</dbReference>
<dbReference type="InterPro" id="IPR031563">
    <property type="entry name" value="MOT1/MOT2"/>
</dbReference>
<dbReference type="Pfam" id="PF16983">
    <property type="entry name" value="MFS_MOT1"/>
    <property type="match status" value="1"/>
</dbReference>
<evidence type="ECO:0000256" key="1">
    <source>
        <dbReference type="SAM" id="Phobius"/>
    </source>
</evidence>
<evidence type="ECO:0000313" key="3">
    <source>
        <dbReference type="Proteomes" id="UP000600101"/>
    </source>
</evidence>
<feature type="transmembrane region" description="Helical" evidence="1">
    <location>
        <begin position="75"/>
        <end position="99"/>
    </location>
</feature>
<feature type="transmembrane region" description="Helical" evidence="1">
    <location>
        <begin position="20"/>
        <end position="37"/>
    </location>
</feature>
<organism evidence="2 3">
    <name type="scientific">Siccirubricoccus deserti</name>
    <dbReference type="NCBI Taxonomy" id="2013562"/>
    <lineage>
        <taxon>Bacteria</taxon>
        <taxon>Pseudomonadati</taxon>
        <taxon>Pseudomonadota</taxon>
        <taxon>Alphaproteobacteria</taxon>
        <taxon>Acetobacterales</taxon>
        <taxon>Roseomonadaceae</taxon>
        <taxon>Siccirubricoccus</taxon>
    </lineage>
</organism>
<dbReference type="AlphaFoldDB" id="A0A9X0R589"/>
<protein>
    <submittedName>
        <fullName evidence="2">Uncharacterized protein</fullName>
    </submittedName>
</protein>
<keyword evidence="1" id="KW-0472">Membrane</keyword>
<keyword evidence="1" id="KW-0812">Transmembrane</keyword>
<reference evidence="2" key="1">
    <citation type="submission" date="2020-08" db="EMBL/GenBank/DDBJ databases">
        <authorList>
            <person name="Hu Y."/>
            <person name="Nguyen S.V."/>
            <person name="Li F."/>
            <person name="Fanning S."/>
        </authorList>
    </citation>
    <scope>NUCLEOTIDE SEQUENCE</scope>
    <source>
        <strain evidence="2">SYSU D8009</strain>
    </source>
</reference>
<evidence type="ECO:0000313" key="2">
    <source>
        <dbReference type="EMBL" id="MBC4018783.1"/>
    </source>
</evidence>
<dbReference type="PANTHER" id="PTHR31970">
    <property type="match status" value="1"/>
</dbReference>